<feature type="region of interest" description="Disordered" evidence="8">
    <location>
        <begin position="55"/>
        <end position="94"/>
    </location>
</feature>
<sequence>MARLGILILLLGEIVTRSGVHGMFSVHDDLLAFPQYEIKFRDDVILEEEAEERLSSAPTISLNAQPEATSTAGEDASSDTARDEGEEEESHEAESYEALWLNGRRYLCSVPIVKPTAPMNATEKELSRAAEEKELVRATTRGWELLSDLEGKCLYFVSGWWSYSYCHNHEIRQFHQKPPQNTWPPAEDPATPSYILGQVSPEAAKRTKGQKGEGTELQATGELRFLVQKLGGGTTCDLTRKERKIEVQFHCNSQGSDRIGWIKEVSICCYLMVVYTPRLCNDVAFQPPREDRANSISCQEIMTPGQMEKYYANKAKEEEDKAMKVLKKPQELDAGDEAKKPDIRTLGGVVLRGADDPFTDDDIEIIIHHEMI</sequence>
<dbReference type="GO" id="GO:0030970">
    <property type="term" value="P:retrograde protein transport, ER to cytosol"/>
    <property type="evidence" value="ECO:0007669"/>
    <property type="project" value="TreeGrafter"/>
</dbReference>
<evidence type="ECO:0000256" key="3">
    <source>
        <dbReference type="ARBA" id="ARBA00022729"/>
    </source>
</evidence>
<feature type="chain" id="PRO_5015699458" description="Endoplasmic reticulum lectin" evidence="9">
    <location>
        <begin position="23"/>
        <end position="372"/>
    </location>
</feature>
<dbReference type="SUPFAM" id="SSF50911">
    <property type="entry name" value="Mannose 6-phosphate receptor domain"/>
    <property type="match status" value="1"/>
</dbReference>
<comment type="subcellular location">
    <subcellularLocation>
        <location evidence="1 7">Endoplasmic reticulum membrane</location>
        <topology evidence="1 7">Peripheral membrane protein</topology>
        <orientation evidence="1 7">Lumenal side</orientation>
    </subcellularLocation>
</comment>
<evidence type="ECO:0000256" key="9">
    <source>
        <dbReference type="SAM" id="SignalP"/>
    </source>
</evidence>
<evidence type="ECO:0000256" key="7">
    <source>
        <dbReference type="RuleBase" id="RU369099"/>
    </source>
</evidence>
<dbReference type="PANTHER" id="PTHR15414:SF0">
    <property type="entry name" value="ENDOPLASMIC RETICULUM LECTIN 1"/>
    <property type="match status" value="1"/>
</dbReference>
<feature type="domain" description="MRH" evidence="10">
    <location>
        <begin position="151"/>
        <end position="282"/>
    </location>
</feature>
<dbReference type="STRING" id="42251.A0A2T7A3B7"/>
<dbReference type="AlphaFoldDB" id="A0A2T7A3B7"/>
<dbReference type="InterPro" id="IPR009011">
    <property type="entry name" value="Man6P_isomerase_rcpt-bd_dom_sf"/>
</dbReference>
<dbReference type="GO" id="GO:0030968">
    <property type="term" value="P:endoplasmic reticulum unfolded protein response"/>
    <property type="evidence" value="ECO:0007669"/>
    <property type="project" value="UniProtKB-UniRule"/>
</dbReference>
<dbReference type="GO" id="GO:0005788">
    <property type="term" value="C:endoplasmic reticulum lumen"/>
    <property type="evidence" value="ECO:0007669"/>
    <property type="project" value="UniProtKB-UniRule"/>
</dbReference>
<dbReference type="InterPro" id="IPR045149">
    <property type="entry name" value="OS-9-like"/>
</dbReference>
<dbReference type="Proteomes" id="UP000244722">
    <property type="component" value="Unassembled WGS sequence"/>
</dbReference>
<proteinExistence type="inferred from homology"/>
<dbReference type="GO" id="GO:0030246">
    <property type="term" value="F:carbohydrate binding"/>
    <property type="evidence" value="ECO:0007669"/>
    <property type="project" value="UniProtKB-UniRule"/>
</dbReference>
<dbReference type="Gene3D" id="2.70.130.10">
    <property type="entry name" value="Mannose-6-phosphate receptor binding domain"/>
    <property type="match status" value="1"/>
</dbReference>
<keyword evidence="12" id="KW-1185">Reference proteome</keyword>
<gene>
    <name evidence="11" type="ORF">B9Z19DRAFT_969159</name>
</gene>
<dbReference type="PROSITE" id="PS51914">
    <property type="entry name" value="MRH"/>
    <property type="match status" value="1"/>
</dbReference>
<dbReference type="OrthoDB" id="448954at2759"/>
<dbReference type="PANTHER" id="PTHR15414">
    <property type="entry name" value="OS-9-RELATED"/>
    <property type="match status" value="1"/>
</dbReference>
<evidence type="ECO:0000256" key="2">
    <source>
        <dbReference type="ARBA" id="ARBA00009918"/>
    </source>
</evidence>
<protein>
    <recommendedName>
        <fullName evidence="7">Endoplasmic reticulum lectin</fullName>
    </recommendedName>
    <alternativeName>
        <fullName evidence="7">Protein OS-9 homolog</fullName>
    </alternativeName>
</protein>
<evidence type="ECO:0000313" key="11">
    <source>
        <dbReference type="EMBL" id="PUU82185.1"/>
    </source>
</evidence>
<evidence type="ECO:0000313" key="12">
    <source>
        <dbReference type="Proteomes" id="UP000244722"/>
    </source>
</evidence>
<dbReference type="EMBL" id="NESQ01000032">
    <property type="protein sequence ID" value="PUU82185.1"/>
    <property type="molecule type" value="Genomic_DNA"/>
</dbReference>
<organism evidence="11 12">
    <name type="scientific">Tuber borchii</name>
    <name type="common">White truffle</name>
    <dbReference type="NCBI Taxonomy" id="42251"/>
    <lineage>
        <taxon>Eukaryota</taxon>
        <taxon>Fungi</taxon>
        <taxon>Dikarya</taxon>
        <taxon>Ascomycota</taxon>
        <taxon>Pezizomycotina</taxon>
        <taxon>Pezizomycetes</taxon>
        <taxon>Pezizales</taxon>
        <taxon>Tuberaceae</taxon>
        <taxon>Tuber</taxon>
    </lineage>
</organism>
<keyword evidence="4 7" id="KW-0430">Lectin</keyword>
<evidence type="ECO:0000256" key="5">
    <source>
        <dbReference type="ARBA" id="ARBA00022824"/>
    </source>
</evidence>
<evidence type="ECO:0000256" key="1">
    <source>
        <dbReference type="ARBA" id="ARBA00004367"/>
    </source>
</evidence>
<comment type="caution">
    <text evidence="11">The sequence shown here is derived from an EMBL/GenBank/DDBJ whole genome shotgun (WGS) entry which is preliminary data.</text>
</comment>
<keyword evidence="3 9" id="KW-0732">Signal</keyword>
<evidence type="ECO:0000259" key="10">
    <source>
        <dbReference type="PROSITE" id="PS51914"/>
    </source>
</evidence>
<dbReference type="GO" id="GO:0005789">
    <property type="term" value="C:endoplasmic reticulum membrane"/>
    <property type="evidence" value="ECO:0007669"/>
    <property type="project" value="UniProtKB-SubCell"/>
</dbReference>
<comment type="function">
    <text evidence="7">Lectin involved in the quality control of the secretory pathway. As a member of the endoplasmic reticulum-associated degradation lumenal (ERAD-L) surveillance system, targets misfolded endoplasmic reticulum lumenal glycoproteins for degradation.</text>
</comment>
<feature type="compositionally biased region" description="Polar residues" evidence="8">
    <location>
        <begin position="56"/>
        <end position="72"/>
    </location>
</feature>
<keyword evidence="6" id="KW-1015">Disulfide bond</keyword>
<evidence type="ECO:0000256" key="6">
    <source>
        <dbReference type="ARBA" id="ARBA00023157"/>
    </source>
</evidence>
<keyword evidence="5 7" id="KW-0256">Endoplasmic reticulum</keyword>
<comment type="similarity">
    <text evidence="2 7">Belongs to the OS-9 family.</text>
</comment>
<dbReference type="InterPro" id="IPR044865">
    <property type="entry name" value="MRH_dom"/>
</dbReference>
<feature type="signal peptide" evidence="9">
    <location>
        <begin position="1"/>
        <end position="22"/>
    </location>
</feature>
<keyword evidence="7" id="KW-0472">Membrane</keyword>
<evidence type="ECO:0000256" key="4">
    <source>
        <dbReference type="ARBA" id="ARBA00022734"/>
    </source>
</evidence>
<accession>A0A2T7A3B7</accession>
<dbReference type="Pfam" id="PF07915">
    <property type="entry name" value="PRKCSH"/>
    <property type="match status" value="1"/>
</dbReference>
<name>A0A2T7A3B7_TUBBO</name>
<reference evidence="11 12" key="1">
    <citation type="submission" date="2017-04" db="EMBL/GenBank/DDBJ databases">
        <title>Draft genome sequence of Tuber borchii Vittad., a whitish edible truffle.</title>
        <authorList>
            <consortium name="DOE Joint Genome Institute"/>
            <person name="Murat C."/>
            <person name="Kuo A."/>
            <person name="Barry K.W."/>
            <person name="Clum A."/>
            <person name="Dockter R.B."/>
            <person name="Fauchery L."/>
            <person name="Iotti M."/>
            <person name="Kohler A."/>
            <person name="Labutti K."/>
            <person name="Lindquist E.A."/>
            <person name="Lipzen A."/>
            <person name="Ohm R.A."/>
            <person name="Wang M."/>
            <person name="Grigoriev I.V."/>
            <person name="Zambonelli A."/>
            <person name="Martin F.M."/>
        </authorList>
    </citation>
    <scope>NUCLEOTIDE SEQUENCE [LARGE SCALE GENOMIC DNA]</scope>
    <source>
        <strain evidence="11 12">Tbo3840</strain>
    </source>
</reference>
<dbReference type="InterPro" id="IPR012913">
    <property type="entry name" value="OS9-like_dom"/>
</dbReference>
<evidence type="ECO:0000256" key="8">
    <source>
        <dbReference type="SAM" id="MobiDB-lite"/>
    </source>
</evidence>